<protein>
    <submittedName>
        <fullName evidence="2">Uncharacterized protein</fullName>
    </submittedName>
</protein>
<accession>A0A803MU77</accession>
<reference evidence="2" key="2">
    <citation type="submission" date="2021-03" db="UniProtKB">
        <authorList>
            <consortium name="EnsemblPlants"/>
        </authorList>
    </citation>
    <scope>IDENTIFICATION</scope>
</reference>
<feature type="region of interest" description="Disordered" evidence="1">
    <location>
        <begin position="1"/>
        <end position="64"/>
    </location>
</feature>
<feature type="compositionally biased region" description="Basic residues" evidence="1">
    <location>
        <begin position="1"/>
        <end position="16"/>
    </location>
</feature>
<evidence type="ECO:0000256" key="1">
    <source>
        <dbReference type="SAM" id="MobiDB-lite"/>
    </source>
</evidence>
<dbReference type="Gramene" id="AUR62035299-RA">
    <property type="protein sequence ID" value="AUR62035299-RA:cds"/>
    <property type="gene ID" value="AUR62035299"/>
</dbReference>
<organism evidence="2 3">
    <name type="scientific">Chenopodium quinoa</name>
    <name type="common">Quinoa</name>
    <dbReference type="NCBI Taxonomy" id="63459"/>
    <lineage>
        <taxon>Eukaryota</taxon>
        <taxon>Viridiplantae</taxon>
        <taxon>Streptophyta</taxon>
        <taxon>Embryophyta</taxon>
        <taxon>Tracheophyta</taxon>
        <taxon>Spermatophyta</taxon>
        <taxon>Magnoliopsida</taxon>
        <taxon>eudicotyledons</taxon>
        <taxon>Gunneridae</taxon>
        <taxon>Pentapetalae</taxon>
        <taxon>Caryophyllales</taxon>
        <taxon>Chenopodiaceae</taxon>
        <taxon>Chenopodioideae</taxon>
        <taxon>Atripliceae</taxon>
        <taxon>Chenopodium</taxon>
    </lineage>
</organism>
<proteinExistence type="predicted"/>
<keyword evidence="3" id="KW-1185">Reference proteome</keyword>
<name>A0A803MU77_CHEQI</name>
<reference evidence="2" key="1">
    <citation type="journal article" date="2017" name="Nature">
        <title>The genome of Chenopodium quinoa.</title>
        <authorList>
            <person name="Jarvis D.E."/>
            <person name="Ho Y.S."/>
            <person name="Lightfoot D.J."/>
            <person name="Schmoeckel S.M."/>
            <person name="Li B."/>
            <person name="Borm T.J.A."/>
            <person name="Ohyanagi H."/>
            <person name="Mineta K."/>
            <person name="Michell C.T."/>
            <person name="Saber N."/>
            <person name="Kharbatia N.M."/>
            <person name="Rupper R.R."/>
            <person name="Sharp A.R."/>
            <person name="Dally N."/>
            <person name="Boughton B.A."/>
            <person name="Woo Y.H."/>
            <person name="Gao G."/>
            <person name="Schijlen E.G.W.M."/>
            <person name="Guo X."/>
            <person name="Momin A.A."/>
            <person name="Negrao S."/>
            <person name="Al-Babili S."/>
            <person name="Gehring C."/>
            <person name="Roessner U."/>
            <person name="Jung C."/>
            <person name="Murphy K."/>
            <person name="Arold S.T."/>
            <person name="Gojobori T."/>
            <person name="van der Linden C.G."/>
            <person name="van Loo E.N."/>
            <person name="Jellen E.N."/>
            <person name="Maughan P.J."/>
            <person name="Tester M."/>
        </authorList>
    </citation>
    <scope>NUCLEOTIDE SEQUENCE [LARGE SCALE GENOMIC DNA]</scope>
    <source>
        <strain evidence="2">cv. PI 614886</strain>
    </source>
</reference>
<sequence>MVKVKHVAVKPNKRPRPGAPIVGLEKATPPPTRKSARTASTSKAPPPPTDPDTSSDDEPEPEPRFKSTLYREMYYKSFTNRTICECRHVDFDSLNKAHAVFIRQWFKHQQWDKLLTEKHPIYPDLVRQFYTHFDHANKNEEVIITWVKGKEIKLDENSLSRILKIPRAGVRAVLRVKNGAPSRNLIIRKVSILCLIKMTLSRDPEVQVADDGDDEVEVDGGPYASSTNAGILESIVVQEMLKRMRPDLFTADVMSDIRESAQIILDARNEAAVPNPFVSKVENSPFDSGIYLRIDVPGANEFEITRNNIQEDSISYAVFEFVAKAPSYEILWKNLDEYKRSYGGRVKVPMDYQVSKAMQTKQSHSQSAPEMGGLSASKVQGAVSGKSKGRKGSKLAHLPHVSLGTMDGFTLHQPECSCCNGEKISLEAAHILDSVADENLFKIRGFGEVCEKKLQCNNALVILEDYFVLWVLYVRFDLPGIDGDQYEIKESQKCFVYGMLMARFTYEGMRLAKEDKRAFVLTYSSWIYRQPKVCCNMD</sequence>
<evidence type="ECO:0000313" key="2">
    <source>
        <dbReference type="EnsemblPlants" id="AUR62035299-RA:cds"/>
    </source>
</evidence>
<evidence type="ECO:0000313" key="3">
    <source>
        <dbReference type="Proteomes" id="UP000596660"/>
    </source>
</evidence>
<dbReference type="AlphaFoldDB" id="A0A803MU77"/>
<dbReference type="EnsemblPlants" id="AUR62035299-RA">
    <property type="protein sequence ID" value="AUR62035299-RA:cds"/>
    <property type="gene ID" value="AUR62035299"/>
</dbReference>
<dbReference type="Proteomes" id="UP000596660">
    <property type="component" value="Unplaced"/>
</dbReference>